<reference evidence="2" key="1">
    <citation type="journal article" date="2019" name="Int. J. Syst. Evol. Microbiol.">
        <title>The Global Catalogue of Microorganisms (GCM) 10K type strain sequencing project: providing services to taxonomists for standard genome sequencing and annotation.</title>
        <authorList>
            <consortium name="The Broad Institute Genomics Platform"/>
            <consortium name="The Broad Institute Genome Sequencing Center for Infectious Disease"/>
            <person name="Wu L."/>
            <person name="Ma J."/>
        </authorList>
    </citation>
    <scope>NUCLEOTIDE SEQUENCE [LARGE SCALE GENOMIC DNA]</scope>
    <source>
        <strain evidence="2">JCM 18459</strain>
    </source>
</reference>
<keyword evidence="2" id="KW-1185">Reference proteome</keyword>
<dbReference type="Proteomes" id="UP001500221">
    <property type="component" value="Unassembled WGS sequence"/>
</dbReference>
<gene>
    <name evidence="1" type="ORF">GCM10023340_20750</name>
</gene>
<sequence length="135" mass="14391">MPPVRPLVALGVGLLVVCLAWSALALPGLRDRPALTSHGLVGELVAVGRFEPGDLRLEVVPTRRVEVGPDGCVVSTRRTLGAGFQWVVADGGRTVERVAVTDRYFRPSAGRHSVVLVERHGPHDLEVSRAVAVSC</sequence>
<dbReference type="RefSeq" id="WP_345457942.1">
    <property type="nucleotide sequence ID" value="NZ_BAABKG010000002.1"/>
</dbReference>
<accession>A0ABP9PN15</accession>
<dbReference type="EMBL" id="BAABKG010000002">
    <property type="protein sequence ID" value="GAA5147798.1"/>
    <property type="molecule type" value="Genomic_DNA"/>
</dbReference>
<evidence type="ECO:0008006" key="3">
    <source>
        <dbReference type="Google" id="ProtNLM"/>
    </source>
</evidence>
<proteinExistence type="predicted"/>
<evidence type="ECO:0000313" key="2">
    <source>
        <dbReference type="Proteomes" id="UP001500221"/>
    </source>
</evidence>
<evidence type="ECO:0000313" key="1">
    <source>
        <dbReference type="EMBL" id="GAA5147798.1"/>
    </source>
</evidence>
<comment type="caution">
    <text evidence="1">The sequence shown here is derived from an EMBL/GenBank/DDBJ whole genome shotgun (WGS) entry which is preliminary data.</text>
</comment>
<name>A0ABP9PN15_9ACTN</name>
<protein>
    <recommendedName>
        <fullName evidence="3">Proteinase inhibitor I42 chagasin domain-containing protein</fullName>
    </recommendedName>
</protein>
<organism evidence="1 2">
    <name type="scientific">Nocardioides marinquilinus</name>
    <dbReference type="NCBI Taxonomy" id="1210400"/>
    <lineage>
        <taxon>Bacteria</taxon>
        <taxon>Bacillati</taxon>
        <taxon>Actinomycetota</taxon>
        <taxon>Actinomycetes</taxon>
        <taxon>Propionibacteriales</taxon>
        <taxon>Nocardioidaceae</taxon>
        <taxon>Nocardioides</taxon>
    </lineage>
</organism>